<dbReference type="SUPFAM" id="SSF56112">
    <property type="entry name" value="Protein kinase-like (PK-like)"/>
    <property type="match status" value="1"/>
</dbReference>
<dbReference type="AlphaFoldDB" id="A0A1I6BMD1"/>
<gene>
    <name evidence="1" type="ORF">SAMN05421854_1338</name>
</gene>
<evidence type="ECO:0000313" key="1">
    <source>
        <dbReference type="EMBL" id="SFQ82099.1"/>
    </source>
</evidence>
<dbReference type="Proteomes" id="UP000199137">
    <property type="component" value="Unassembled WGS sequence"/>
</dbReference>
<organism evidence="1 2">
    <name type="scientific">Amycolatopsis rubida</name>
    <dbReference type="NCBI Taxonomy" id="112413"/>
    <lineage>
        <taxon>Bacteria</taxon>
        <taxon>Bacillati</taxon>
        <taxon>Actinomycetota</taxon>
        <taxon>Actinomycetes</taxon>
        <taxon>Pseudonocardiales</taxon>
        <taxon>Pseudonocardiaceae</taxon>
        <taxon>Amycolatopsis</taxon>
    </lineage>
</organism>
<sequence>MSSQPDPLVDDEHRAWLRRCLARAAATLDAVPSGDVVWGWRDRSISSRVDTQSGPRWLRAVAEAEQWADGDFWTGNVDAGQVSGVAKPRVLRHWDWAEQGQRLRAELMSVAEGRACSPTPELRGDLDLPGAWWSGLRESLGMLAAAETTRTHLTQDEVTRRLRVFFGDRADPAVREWTVAHADLHWANLLEPDCVLVDWEGWGHAPAGYDAATLYLHSLLRPAVAARVRAEFGELLDSRDGLVSQLYVTGRMLLRINAGEYEDLAIPLHRNAESVIAALQR</sequence>
<reference evidence="1 2" key="1">
    <citation type="submission" date="2016-10" db="EMBL/GenBank/DDBJ databases">
        <authorList>
            <person name="de Groot N.N."/>
        </authorList>
    </citation>
    <scope>NUCLEOTIDE SEQUENCE [LARGE SCALE GENOMIC DNA]</scope>
    <source>
        <strain evidence="1 2">DSM 44637</strain>
    </source>
</reference>
<dbReference type="RefSeq" id="WP_208865543.1">
    <property type="nucleotide sequence ID" value="NZ_FOWC01000033.1"/>
</dbReference>
<name>A0A1I6BMD1_9PSEU</name>
<accession>A0A1I6BMD1</accession>
<protein>
    <recommendedName>
        <fullName evidence="3">Phosphotransferase enzyme family protein</fullName>
    </recommendedName>
</protein>
<evidence type="ECO:0008006" key="3">
    <source>
        <dbReference type="Google" id="ProtNLM"/>
    </source>
</evidence>
<evidence type="ECO:0000313" key="2">
    <source>
        <dbReference type="Proteomes" id="UP000199137"/>
    </source>
</evidence>
<dbReference type="InterPro" id="IPR011009">
    <property type="entry name" value="Kinase-like_dom_sf"/>
</dbReference>
<dbReference type="STRING" id="112413.SAMN05421854_1338"/>
<proteinExistence type="predicted"/>
<dbReference type="EMBL" id="FOWC01000033">
    <property type="protein sequence ID" value="SFQ82099.1"/>
    <property type="molecule type" value="Genomic_DNA"/>
</dbReference>